<feature type="transmembrane region" description="Helical" evidence="7">
    <location>
        <begin position="361"/>
        <end position="383"/>
    </location>
</feature>
<protein>
    <submittedName>
        <fullName evidence="9">MFS transporter</fullName>
    </submittedName>
</protein>
<evidence type="ECO:0000256" key="4">
    <source>
        <dbReference type="ARBA" id="ARBA00023136"/>
    </source>
</evidence>
<feature type="transmembrane region" description="Helical" evidence="7">
    <location>
        <begin position="428"/>
        <end position="451"/>
    </location>
</feature>
<dbReference type="InterPro" id="IPR011701">
    <property type="entry name" value="MFS"/>
</dbReference>
<feature type="compositionally biased region" description="Basic and acidic residues" evidence="6">
    <location>
        <begin position="24"/>
        <end position="39"/>
    </location>
</feature>
<comment type="subcellular location">
    <subcellularLocation>
        <location evidence="1">Cell membrane</location>
        <topology evidence="1">Multi-pass membrane protein</topology>
    </subcellularLocation>
</comment>
<feature type="transmembrane region" description="Helical" evidence="7">
    <location>
        <begin position="395"/>
        <end position="416"/>
    </location>
</feature>
<reference evidence="9 10" key="1">
    <citation type="submission" date="2022-03" db="EMBL/GenBank/DDBJ databases">
        <title>Streptomyces yunnanensis P86,complete genome.</title>
        <authorList>
            <person name="Chen S."/>
            <person name="Zhang Q."/>
        </authorList>
    </citation>
    <scope>NUCLEOTIDE SEQUENCE [LARGE SCALE GENOMIC DNA]</scope>
    <source>
        <strain evidence="9 10">P86</strain>
    </source>
</reference>
<feature type="domain" description="Major facilitator superfamily (MFS) profile" evidence="8">
    <location>
        <begin position="77"/>
        <end position="520"/>
    </location>
</feature>
<feature type="transmembrane region" description="Helical" evidence="7">
    <location>
        <begin position="203"/>
        <end position="225"/>
    </location>
</feature>
<accession>A0ABY8A5E0</accession>
<name>A0ABY8A5E0_9ACTN</name>
<feature type="transmembrane region" description="Helical" evidence="7">
    <location>
        <begin position="144"/>
        <end position="163"/>
    </location>
</feature>
<evidence type="ECO:0000256" key="6">
    <source>
        <dbReference type="SAM" id="MobiDB-lite"/>
    </source>
</evidence>
<dbReference type="PROSITE" id="PS50850">
    <property type="entry name" value="MFS"/>
    <property type="match status" value="1"/>
</dbReference>
<evidence type="ECO:0000256" key="1">
    <source>
        <dbReference type="ARBA" id="ARBA00004651"/>
    </source>
</evidence>
<dbReference type="PANTHER" id="PTHR42718">
    <property type="entry name" value="MAJOR FACILITATOR SUPERFAMILY MULTIDRUG TRANSPORTER MFSC"/>
    <property type="match status" value="1"/>
</dbReference>
<feature type="transmembrane region" description="Helical" evidence="7">
    <location>
        <begin position="264"/>
        <end position="282"/>
    </location>
</feature>
<evidence type="ECO:0000259" key="8">
    <source>
        <dbReference type="PROSITE" id="PS50850"/>
    </source>
</evidence>
<evidence type="ECO:0000256" key="2">
    <source>
        <dbReference type="ARBA" id="ARBA00022692"/>
    </source>
</evidence>
<keyword evidence="2 7" id="KW-0812">Transmembrane</keyword>
<keyword evidence="3 7" id="KW-1133">Transmembrane helix</keyword>
<dbReference type="PROSITE" id="PS00216">
    <property type="entry name" value="SUGAR_TRANSPORT_1"/>
    <property type="match status" value="1"/>
</dbReference>
<feature type="transmembrane region" description="Helical" evidence="7">
    <location>
        <begin position="169"/>
        <end position="191"/>
    </location>
</feature>
<evidence type="ECO:0000313" key="10">
    <source>
        <dbReference type="Proteomes" id="UP001218629"/>
    </source>
</evidence>
<dbReference type="EMBL" id="CP095749">
    <property type="protein sequence ID" value="WEB39919.1"/>
    <property type="molecule type" value="Genomic_DNA"/>
</dbReference>
<dbReference type="Gene3D" id="1.20.1720.10">
    <property type="entry name" value="Multidrug resistance protein D"/>
    <property type="match status" value="1"/>
</dbReference>
<feature type="transmembrane region" description="Helical" evidence="7">
    <location>
        <begin position="75"/>
        <end position="99"/>
    </location>
</feature>
<dbReference type="CDD" id="cd17321">
    <property type="entry name" value="MFS_MMR_MDR_like"/>
    <property type="match status" value="1"/>
</dbReference>
<evidence type="ECO:0000256" key="5">
    <source>
        <dbReference type="ARBA" id="ARBA00023251"/>
    </source>
</evidence>
<evidence type="ECO:0000313" key="9">
    <source>
        <dbReference type="EMBL" id="WEB39919.1"/>
    </source>
</evidence>
<evidence type="ECO:0000256" key="3">
    <source>
        <dbReference type="ARBA" id="ARBA00022989"/>
    </source>
</evidence>
<evidence type="ECO:0000256" key="7">
    <source>
        <dbReference type="SAM" id="Phobius"/>
    </source>
</evidence>
<dbReference type="InterPro" id="IPR020846">
    <property type="entry name" value="MFS_dom"/>
</dbReference>
<dbReference type="RefSeq" id="WP_275307468.1">
    <property type="nucleotide sequence ID" value="NZ_CP095749.1"/>
</dbReference>
<organism evidence="9 10">
    <name type="scientific">Streptomyces yunnanensis</name>
    <dbReference type="NCBI Taxonomy" id="156453"/>
    <lineage>
        <taxon>Bacteria</taxon>
        <taxon>Bacillati</taxon>
        <taxon>Actinomycetota</taxon>
        <taxon>Actinomycetes</taxon>
        <taxon>Kitasatosporales</taxon>
        <taxon>Streptomycetaceae</taxon>
        <taxon>Streptomyces</taxon>
    </lineage>
</organism>
<feature type="transmembrane region" description="Helical" evidence="7">
    <location>
        <begin position="497"/>
        <end position="517"/>
    </location>
</feature>
<keyword evidence="10" id="KW-1185">Reference proteome</keyword>
<feature type="transmembrane region" description="Helical" evidence="7">
    <location>
        <begin position="463"/>
        <end position="485"/>
    </location>
</feature>
<dbReference type="PANTHER" id="PTHR42718:SF48">
    <property type="entry name" value="CONSERVED TWO-DOMAIN MEMBRANE PROTEIN-RELATED"/>
    <property type="match status" value="1"/>
</dbReference>
<feature type="compositionally biased region" description="Polar residues" evidence="6">
    <location>
        <begin position="40"/>
        <end position="50"/>
    </location>
</feature>
<dbReference type="SUPFAM" id="SSF103473">
    <property type="entry name" value="MFS general substrate transporter"/>
    <property type="match status" value="1"/>
</dbReference>
<gene>
    <name evidence="9" type="ORF">MOV08_11955</name>
</gene>
<dbReference type="InterPro" id="IPR005829">
    <property type="entry name" value="Sugar_transporter_CS"/>
</dbReference>
<dbReference type="Pfam" id="PF07690">
    <property type="entry name" value="MFS_1"/>
    <property type="match status" value="1"/>
</dbReference>
<keyword evidence="5" id="KW-0046">Antibiotic resistance</keyword>
<dbReference type="Gene3D" id="1.20.1250.20">
    <property type="entry name" value="MFS general substrate transporter like domains"/>
    <property type="match status" value="1"/>
</dbReference>
<proteinExistence type="predicted"/>
<feature type="region of interest" description="Disordered" evidence="6">
    <location>
        <begin position="1"/>
        <end position="67"/>
    </location>
</feature>
<dbReference type="Proteomes" id="UP001218629">
    <property type="component" value="Chromosome"/>
</dbReference>
<dbReference type="InterPro" id="IPR036259">
    <property type="entry name" value="MFS_trans_sf"/>
</dbReference>
<feature type="transmembrane region" description="Helical" evidence="7">
    <location>
        <begin position="330"/>
        <end position="355"/>
    </location>
</feature>
<feature type="transmembrane region" description="Helical" evidence="7">
    <location>
        <begin position="231"/>
        <end position="252"/>
    </location>
</feature>
<keyword evidence="4 7" id="KW-0472">Membrane</keyword>
<feature type="transmembrane region" description="Helical" evidence="7">
    <location>
        <begin position="111"/>
        <end position="132"/>
    </location>
</feature>
<sequence>MTTPLPSDRGTGAPTGAAPVPRPTDTDGHPATRTADPRTDASSAPQTDASSAARKATRDLPGSTVTREAPDPRRWLILAIASAAQFLAVLDLIAVTIAFPAIGQDFAPAPAAARSWVLNGYTVVLAALLVPAGRLADEAGRRRCFLVGMVLFGLASAACGAAPTLTLLIVARVVQGVAAAVLIPTSLSLALPAFPARERATAVGAWTAVSAVAASSGPVIGGLLTAVDWRLIFLINVPVVLLAVVAGVRLLPRSVRGPRQALDLPGTALVLVCVGALVTAFVEAPEWGYTAPATLAVLAAGVLAGVLGVRHVRRAEHPVVHPALFRTPGFTPATLGLLGYFVAYGVMMLAASLLFTDVWHYPVRTAGLAMAPWPLTVLVVSAVSGRIVAAVGNRGTAVIGAVCFVVAALWWSFLAGDGSGGTHYATRFLPGLILAGFGTGLYQPVMFAATGSLPSGQLSLGSGVLMVSRQAGTALGVAVLVAAMGGQQHPELGALRGGWIIAAVTAAGAVVAALALGRDGRPRR</sequence>
<feature type="transmembrane region" description="Helical" evidence="7">
    <location>
        <begin position="288"/>
        <end position="309"/>
    </location>
</feature>